<protein>
    <submittedName>
        <fullName evidence="3">Acyltransferase family protein</fullName>
    </submittedName>
</protein>
<sequence length="388" mass="42786">MSEPETLQQESRTTARTGPVVFFDFARGVSAQAVVLGHALNIFLPAIFMPPGGHVFYIQSFAVIIFFVLSGFLITSAVLKKKDREDFTFGSYLIDRVARVIYPLIPALGLILAGDLLMFGRSTRLPFDYVDLEPQTVVAAFTMLFNHPVLLELAPAAGLPWLSAGPLGTGAPLWSVVAEWWIYVAFGVLAFIAVKKLKAGVGTGILLAFSIAVPLGYMAKGGYESLAWVIGMLYALAAHRMSSLPKAFHTMMLLVGLGGLLAGLWYTKMNLHSAATVIPSAVAFCHLYFLGTDPGSRTRVSREGRFQRVYRSGSLFLSSYSYSLYLLHFSVVTYLWVLLHGRIPTAGLILVSVLLSNAVAYVFHLLVERHFHRVGKFLKRRLLRSNQY</sequence>
<evidence type="ECO:0000313" key="3">
    <source>
        <dbReference type="EMBL" id="MDP5227252.1"/>
    </source>
</evidence>
<feature type="transmembrane region" description="Helical" evidence="1">
    <location>
        <begin position="201"/>
        <end position="219"/>
    </location>
</feature>
<keyword evidence="4" id="KW-1185">Reference proteome</keyword>
<keyword evidence="1" id="KW-0812">Transmembrane</keyword>
<name>A0ABT9INU5_9MICC</name>
<proteinExistence type="predicted"/>
<keyword evidence="1" id="KW-1133">Transmembrane helix</keyword>
<feature type="transmembrane region" description="Helical" evidence="1">
    <location>
        <begin position="56"/>
        <end position="79"/>
    </location>
</feature>
<feature type="transmembrane region" description="Helical" evidence="1">
    <location>
        <begin position="21"/>
        <end position="44"/>
    </location>
</feature>
<organism evidence="3 4">
    <name type="scientific">Arthrobacter horti</name>
    <dbReference type="NCBI Taxonomy" id="3068273"/>
    <lineage>
        <taxon>Bacteria</taxon>
        <taxon>Bacillati</taxon>
        <taxon>Actinomycetota</taxon>
        <taxon>Actinomycetes</taxon>
        <taxon>Micrococcales</taxon>
        <taxon>Micrococcaceae</taxon>
        <taxon>Arthrobacter</taxon>
    </lineage>
</organism>
<feature type="transmembrane region" description="Helical" evidence="1">
    <location>
        <begin position="312"/>
        <end position="337"/>
    </location>
</feature>
<dbReference type="RefSeq" id="WP_305996297.1">
    <property type="nucleotide sequence ID" value="NZ_JAVALS010000004.1"/>
</dbReference>
<feature type="transmembrane region" description="Helical" evidence="1">
    <location>
        <begin position="171"/>
        <end position="194"/>
    </location>
</feature>
<dbReference type="PANTHER" id="PTHR23028">
    <property type="entry name" value="ACETYLTRANSFERASE"/>
    <property type="match status" value="1"/>
</dbReference>
<keyword evidence="3" id="KW-0012">Acyltransferase</keyword>
<keyword evidence="3" id="KW-0808">Transferase</keyword>
<accession>A0ABT9INU5</accession>
<reference evidence="3 4" key="1">
    <citation type="submission" date="2023-08" db="EMBL/GenBank/DDBJ databases">
        <title>Arthrobacter horti sp. nov., isolated from forest soil.</title>
        <authorList>
            <person name="Park M."/>
        </authorList>
    </citation>
    <scope>NUCLEOTIDE SEQUENCE [LARGE SCALE GENOMIC DNA]</scope>
    <source>
        <strain evidence="3 4">YJM1</strain>
    </source>
</reference>
<feature type="transmembrane region" description="Helical" evidence="1">
    <location>
        <begin position="248"/>
        <end position="266"/>
    </location>
</feature>
<dbReference type="GO" id="GO:0016746">
    <property type="term" value="F:acyltransferase activity"/>
    <property type="evidence" value="ECO:0007669"/>
    <property type="project" value="UniProtKB-KW"/>
</dbReference>
<evidence type="ECO:0000259" key="2">
    <source>
        <dbReference type="Pfam" id="PF01757"/>
    </source>
</evidence>
<comment type="caution">
    <text evidence="3">The sequence shown here is derived from an EMBL/GenBank/DDBJ whole genome shotgun (WGS) entry which is preliminary data.</text>
</comment>
<dbReference type="Pfam" id="PF01757">
    <property type="entry name" value="Acyl_transf_3"/>
    <property type="match status" value="1"/>
</dbReference>
<dbReference type="InterPro" id="IPR050879">
    <property type="entry name" value="Acyltransferase_3"/>
</dbReference>
<feature type="transmembrane region" description="Helical" evidence="1">
    <location>
        <begin position="343"/>
        <end position="367"/>
    </location>
</feature>
<evidence type="ECO:0000256" key="1">
    <source>
        <dbReference type="SAM" id="Phobius"/>
    </source>
</evidence>
<gene>
    <name evidence="3" type="ORF">Q9R02_08825</name>
</gene>
<dbReference type="EMBL" id="JAVALS010000004">
    <property type="protein sequence ID" value="MDP5227252.1"/>
    <property type="molecule type" value="Genomic_DNA"/>
</dbReference>
<dbReference type="InterPro" id="IPR002656">
    <property type="entry name" value="Acyl_transf_3_dom"/>
</dbReference>
<feature type="domain" description="Acyltransferase 3" evidence="2">
    <location>
        <begin position="21"/>
        <end position="363"/>
    </location>
</feature>
<dbReference type="Proteomes" id="UP001232725">
    <property type="component" value="Unassembled WGS sequence"/>
</dbReference>
<feature type="transmembrane region" description="Helical" evidence="1">
    <location>
        <begin position="100"/>
        <end position="119"/>
    </location>
</feature>
<evidence type="ECO:0000313" key="4">
    <source>
        <dbReference type="Proteomes" id="UP001232725"/>
    </source>
</evidence>
<keyword evidence="1" id="KW-0472">Membrane</keyword>